<evidence type="ECO:0000313" key="1">
    <source>
        <dbReference type="EMBL" id="RMZ93822.1"/>
    </source>
</evidence>
<protein>
    <submittedName>
        <fullName evidence="1">Uncharacterized protein</fullName>
    </submittedName>
</protein>
<dbReference type="Proteomes" id="UP000276133">
    <property type="component" value="Unassembled WGS sequence"/>
</dbReference>
<keyword evidence="2" id="KW-1185">Reference proteome</keyword>
<proteinExistence type="predicted"/>
<gene>
    <name evidence="1" type="ORF">BpHYR1_049574</name>
</gene>
<comment type="caution">
    <text evidence="1">The sequence shown here is derived from an EMBL/GenBank/DDBJ whole genome shotgun (WGS) entry which is preliminary data.</text>
</comment>
<sequence length="126" mass="14009">MCHVFSSQPFDFVNFLLDFQALQVVELGLVALKCTVHIVLGSQAVEVILLELRLGRLFALKNDYATALVAGGQQLAVLVKLNCANYIRLKLLLLIKMEPKPAIKTKFYAPVISDSYDSQSSFDAYL</sequence>
<name>A0A3M7P428_BRAPC</name>
<dbReference type="AlphaFoldDB" id="A0A3M7P428"/>
<accession>A0A3M7P428</accession>
<reference evidence="1 2" key="1">
    <citation type="journal article" date="2018" name="Sci. Rep.">
        <title>Genomic signatures of local adaptation to the degree of environmental predictability in rotifers.</title>
        <authorList>
            <person name="Franch-Gras L."/>
            <person name="Hahn C."/>
            <person name="Garcia-Roger E.M."/>
            <person name="Carmona M.J."/>
            <person name="Serra M."/>
            <person name="Gomez A."/>
        </authorList>
    </citation>
    <scope>NUCLEOTIDE SEQUENCE [LARGE SCALE GENOMIC DNA]</scope>
    <source>
        <strain evidence="1">HYR1</strain>
    </source>
</reference>
<evidence type="ECO:0000313" key="2">
    <source>
        <dbReference type="Proteomes" id="UP000276133"/>
    </source>
</evidence>
<organism evidence="1 2">
    <name type="scientific">Brachionus plicatilis</name>
    <name type="common">Marine rotifer</name>
    <name type="synonym">Brachionus muelleri</name>
    <dbReference type="NCBI Taxonomy" id="10195"/>
    <lineage>
        <taxon>Eukaryota</taxon>
        <taxon>Metazoa</taxon>
        <taxon>Spiralia</taxon>
        <taxon>Gnathifera</taxon>
        <taxon>Rotifera</taxon>
        <taxon>Eurotatoria</taxon>
        <taxon>Monogononta</taxon>
        <taxon>Pseudotrocha</taxon>
        <taxon>Ploima</taxon>
        <taxon>Brachionidae</taxon>
        <taxon>Brachionus</taxon>
    </lineage>
</organism>
<dbReference type="EMBL" id="REGN01013534">
    <property type="protein sequence ID" value="RMZ93822.1"/>
    <property type="molecule type" value="Genomic_DNA"/>
</dbReference>